<gene>
    <name evidence="3" type="ORF">KG103_06035</name>
</gene>
<reference evidence="3 4" key="1">
    <citation type="submission" date="2021-05" db="EMBL/GenBank/DDBJ databases">
        <title>Novel species in genus Cellulomonas.</title>
        <authorList>
            <person name="Zhang G."/>
        </authorList>
    </citation>
    <scope>NUCLEOTIDE SEQUENCE [LARGE SCALE GENOMIC DNA]</scope>
    <source>
        <strain evidence="4">zg-ZUI222</strain>
    </source>
</reference>
<evidence type="ECO:0000313" key="4">
    <source>
        <dbReference type="Proteomes" id="UP000677804"/>
    </source>
</evidence>
<keyword evidence="4" id="KW-1185">Reference proteome</keyword>
<proteinExistence type="predicted"/>
<name>A0ABX8DAC2_9CELL</name>
<keyword evidence="2" id="KW-1133">Transmembrane helix</keyword>
<dbReference type="Proteomes" id="UP000677804">
    <property type="component" value="Chromosome"/>
</dbReference>
<dbReference type="EMBL" id="CP074405">
    <property type="protein sequence ID" value="QVI63431.1"/>
    <property type="molecule type" value="Genomic_DNA"/>
</dbReference>
<protein>
    <recommendedName>
        <fullName evidence="5">Integral membrane protein</fullName>
    </recommendedName>
</protein>
<organism evidence="3 4">
    <name type="scientific">Cellulomonas wangleii</name>
    <dbReference type="NCBI Taxonomy" id="2816956"/>
    <lineage>
        <taxon>Bacteria</taxon>
        <taxon>Bacillati</taxon>
        <taxon>Actinomycetota</taxon>
        <taxon>Actinomycetes</taxon>
        <taxon>Micrococcales</taxon>
        <taxon>Cellulomonadaceae</taxon>
        <taxon>Cellulomonas</taxon>
    </lineage>
</organism>
<feature type="region of interest" description="Disordered" evidence="1">
    <location>
        <begin position="1"/>
        <end position="32"/>
    </location>
</feature>
<evidence type="ECO:0000313" key="3">
    <source>
        <dbReference type="EMBL" id="QVI63431.1"/>
    </source>
</evidence>
<evidence type="ECO:0000256" key="2">
    <source>
        <dbReference type="SAM" id="Phobius"/>
    </source>
</evidence>
<feature type="transmembrane region" description="Helical" evidence="2">
    <location>
        <begin position="126"/>
        <end position="149"/>
    </location>
</feature>
<keyword evidence="2" id="KW-0812">Transmembrane</keyword>
<evidence type="ECO:0008006" key="5">
    <source>
        <dbReference type="Google" id="ProtNLM"/>
    </source>
</evidence>
<dbReference type="RefSeq" id="WP_207340765.1">
    <property type="nucleotide sequence ID" value="NZ_CP074405.1"/>
</dbReference>
<sequence>MSIPPPERPQDEPTRRYPAVPPAAAAPPPGVAPAAVPVGTAPAGTVPAGTVPAGTVPAAGVPVAGTGGATARVETRLTVETGRFWAGAAATALVAALVGVVGVIVLEQILRIDLVFRDPFGTGSAMSAYVLGGVLSAVAAAALLQLLVLTTPRPRAFFGWIVGLATVVATLLPLTWTDQVGSALASGIVNLLIGVAVWSLLNGVLGWTVRRVPA</sequence>
<feature type="compositionally biased region" description="Pro residues" evidence="1">
    <location>
        <begin position="19"/>
        <end position="31"/>
    </location>
</feature>
<feature type="transmembrane region" description="Helical" evidence="2">
    <location>
        <begin position="188"/>
        <end position="209"/>
    </location>
</feature>
<accession>A0ABX8DAC2</accession>
<evidence type="ECO:0000256" key="1">
    <source>
        <dbReference type="SAM" id="MobiDB-lite"/>
    </source>
</evidence>
<dbReference type="InterPro" id="IPR045713">
    <property type="entry name" value="DUF6069"/>
</dbReference>
<dbReference type="Pfam" id="PF19545">
    <property type="entry name" value="DUF6069"/>
    <property type="match status" value="1"/>
</dbReference>
<keyword evidence="2" id="KW-0472">Membrane</keyword>
<feature type="transmembrane region" description="Helical" evidence="2">
    <location>
        <begin position="156"/>
        <end position="176"/>
    </location>
</feature>
<feature type="transmembrane region" description="Helical" evidence="2">
    <location>
        <begin position="84"/>
        <end position="106"/>
    </location>
</feature>